<proteinExistence type="predicted"/>
<comment type="caution">
    <text evidence="1">The sequence shown here is derived from an EMBL/GenBank/DDBJ whole genome shotgun (WGS) entry which is preliminary data.</text>
</comment>
<evidence type="ECO:0000313" key="1">
    <source>
        <dbReference type="EMBL" id="ERJ93129.1"/>
    </source>
</evidence>
<organism evidence="1 2">
    <name type="scientific">Treponema lecithinolyticum ATCC 700332</name>
    <dbReference type="NCBI Taxonomy" id="1321815"/>
    <lineage>
        <taxon>Bacteria</taxon>
        <taxon>Pseudomonadati</taxon>
        <taxon>Spirochaetota</taxon>
        <taxon>Spirochaetia</taxon>
        <taxon>Spirochaetales</taxon>
        <taxon>Treponemataceae</taxon>
        <taxon>Treponema</taxon>
    </lineage>
</organism>
<reference evidence="1 2" key="1">
    <citation type="submission" date="2013-08" db="EMBL/GenBank/DDBJ databases">
        <authorList>
            <person name="Weinstock G."/>
            <person name="Sodergren E."/>
            <person name="Wylie T."/>
            <person name="Fulton L."/>
            <person name="Fulton R."/>
            <person name="Fronick C."/>
            <person name="O'Laughlin M."/>
            <person name="Godfrey J."/>
            <person name="Miner T."/>
            <person name="Herter B."/>
            <person name="Appelbaum E."/>
            <person name="Cordes M."/>
            <person name="Lek S."/>
            <person name="Wollam A."/>
            <person name="Pepin K.H."/>
            <person name="Palsikar V.B."/>
            <person name="Mitreva M."/>
            <person name="Wilson R.K."/>
        </authorList>
    </citation>
    <scope>NUCLEOTIDE SEQUENCE [LARGE SCALE GENOMIC DNA]</scope>
    <source>
        <strain evidence="1 2">ATCC 700332</strain>
    </source>
</reference>
<keyword evidence="2" id="KW-1185">Reference proteome</keyword>
<protein>
    <submittedName>
        <fullName evidence="1">Uncharacterized protein</fullName>
    </submittedName>
</protein>
<evidence type="ECO:0000313" key="2">
    <source>
        <dbReference type="Proteomes" id="UP000016649"/>
    </source>
</evidence>
<dbReference type="EMBL" id="AWVH01000030">
    <property type="protein sequence ID" value="ERJ93129.1"/>
    <property type="molecule type" value="Genomic_DNA"/>
</dbReference>
<gene>
    <name evidence="1" type="ORF">HMPREF9193_01129</name>
</gene>
<sequence length="47" mass="5481">MRYVPRIARLYQKKTRVSIKRLSFALHCAGSIHLSGVQQENAERIVR</sequence>
<name>A0ABN0NYP9_TRELE</name>
<dbReference type="Proteomes" id="UP000016649">
    <property type="component" value="Unassembled WGS sequence"/>
</dbReference>
<accession>A0ABN0NYP9</accession>